<dbReference type="AlphaFoldDB" id="A0A9W8Y195"/>
<dbReference type="EMBL" id="JAPEUY010000018">
    <property type="protein sequence ID" value="KAJ4363884.1"/>
    <property type="molecule type" value="Genomic_DNA"/>
</dbReference>
<gene>
    <name evidence="2" type="ORF">N0V83_009336</name>
</gene>
<reference evidence="2" key="1">
    <citation type="submission" date="2022-10" db="EMBL/GenBank/DDBJ databases">
        <title>Tapping the CABI collections for fungal endophytes: first genome assemblies for Collariella, Neodidymelliopsis, Ascochyta clinopodiicola, Didymella pomorum, Didymosphaeria variabile, Neocosmospora piperis and Neocucurbitaria cava.</title>
        <authorList>
            <person name="Hill R."/>
        </authorList>
    </citation>
    <scope>NUCLEOTIDE SEQUENCE</scope>
    <source>
        <strain evidence="2">IMI 356814</strain>
    </source>
</reference>
<name>A0A9W8Y195_9PLEO</name>
<evidence type="ECO:0000313" key="2">
    <source>
        <dbReference type="EMBL" id="KAJ4363884.1"/>
    </source>
</evidence>
<accession>A0A9W8Y195</accession>
<dbReference type="Pfam" id="PF06985">
    <property type="entry name" value="HET"/>
    <property type="match status" value="1"/>
</dbReference>
<organism evidence="2 3">
    <name type="scientific">Neocucurbitaria cava</name>
    <dbReference type="NCBI Taxonomy" id="798079"/>
    <lineage>
        <taxon>Eukaryota</taxon>
        <taxon>Fungi</taxon>
        <taxon>Dikarya</taxon>
        <taxon>Ascomycota</taxon>
        <taxon>Pezizomycotina</taxon>
        <taxon>Dothideomycetes</taxon>
        <taxon>Pleosporomycetidae</taxon>
        <taxon>Pleosporales</taxon>
        <taxon>Pleosporineae</taxon>
        <taxon>Cucurbitariaceae</taxon>
        <taxon>Neocucurbitaria</taxon>
    </lineage>
</organism>
<dbReference type="InterPro" id="IPR052895">
    <property type="entry name" value="HetReg/Transcr_Mod"/>
</dbReference>
<feature type="domain" description="Heterokaryon incompatibility" evidence="1">
    <location>
        <begin position="83"/>
        <end position="217"/>
    </location>
</feature>
<dbReference type="OrthoDB" id="2157530at2759"/>
<dbReference type="PANTHER" id="PTHR24148:SF64">
    <property type="entry name" value="HETEROKARYON INCOMPATIBILITY DOMAIN-CONTAINING PROTEIN"/>
    <property type="match status" value="1"/>
</dbReference>
<dbReference type="Proteomes" id="UP001140560">
    <property type="component" value="Unassembled WGS sequence"/>
</dbReference>
<sequence length="719" mass="81534">MEHYTGSYFYQPLRKGRRALNKTDGTFPPPDVPAGTLCLTASTTKYRMETIGDLRILELLPGSFEDPLQCRLHVAAIENDPVYDALSYMWGDPSRKGEIILDGEAFPVTESLENALRHVRLRDSIRCLWADAVCINQRDVKERGNQVHLMKEIYSRSKTVRVWIDVDLPPEDPGVRKLFTLQLQGTVDQLGDDPEFWNQLLPLLQNPYWDRLWIQQELVFAPRLVFHCRGVAIPGDCLMALQLQIFRKSTRGGRPFDDDDAWSLFGRLVSITKAPSRNLACWREMMKSKVPVDPHTLQPDFSLLMPKAKWQLDPRRWGPWLSTSPIYLLGMLRHSQALNATDPRDRVNATLNLVIDYDDDGEEVDYEQNLAERYLRVARLLLFKCNSLQFLVIAKINKFPDPTFQSLPSWAPNWNPPGNAEYFLAPFQAAGDLPMYSTPFEEDIEDGILHARGFRFAKIEQTLSNTDNAFSPLSALSNVFISAIKSTGCHYSDIRNFASTLTGPSIAELRIGRGYFSKNEAVLYTGILLGYSFVTPGLRIVDLLPYTTKVYDQSQRELNVALRALRTFRDLRPSCLRWLDLEKVSAAIQETHHQTERFGHFVQLVHKTLSSGCLASISPTATLAITEGKASVESGDEIWILFGCATPIVLRRTVSYFLVVSPAYVFDIMNGEAMDRVVTPDDKTGGWSSMLKGECFSLTPVFSYVSGRSNWLVEVIRLR</sequence>
<protein>
    <recommendedName>
        <fullName evidence="1">Heterokaryon incompatibility domain-containing protein</fullName>
    </recommendedName>
</protein>
<proteinExistence type="predicted"/>
<comment type="caution">
    <text evidence="2">The sequence shown here is derived from an EMBL/GenBank/DDBJ whole genome shotgun (WGS) entry which is preliminary data.</text>
</comment>
<dbReference type="InterPro" id="IPR010730">
    <property type="entry name" value="HET"/>
</dbReference>
<dbReference type="PANTHER" id="PTHR24148">
    <property type="entry name" value="ANKYRIN REPEAT DOMAIN-CONTAINING PROTEIN 39 HOMOLOG-RELATED"/>
    <property type="match status" value="1"/>
</dbReference>
<evidence type="ECO:0000259" key="1">
    <source>
        <dbReference type="Pfam" id="PF06985"/>
    </source>
</evidence>
<keyword evidence="3" id="KW-1185">Reference proteome</keyword>
<evidence type="ECO:0000313" key="3">
    <source>
        <dbReference type="Proteomes" id="UP001140560"/>
    </source>
</evidence>